<feature type="compositionally biased region" description="Basic and acidic residues" evidence="5">
    <location>
        <begin position="83"/>
        <end position="93"/>
    </location>
</feature>
<dbReference type="InterPro" id="IPR000064">
    <property type="entry name" value="NLP_P60_dom"/>
</dbReference>
<dbReference type="Proteomes" id="UP000660047">
    <property type="component" value="Unassembled WGS sequence"/>
</dbReference>
<gene>
    <name evidence="9" type="ORF">COEU31_08890</name>
</gene>
<dbReference type="PROSITE" id="PS51781">
    <property type="entry name" value="SH3B"/>
    <property type="match status" value="2"/>
</dbReference>
<dbReference type="SMART" id="SM00287">
    <property type="entry name" value="SH3b"/>
    <property type="match status" value="2"/>
</dbReference>
<feature type="region of interest" description="Disordered" evidence="5">
    <location>
        <begin position="57"/>
        <end position="93"/>
    </location>
</feature>
<dbReference type="InterPro" id="IPR038765">
    <property type="entry name" value="Papain-like_cys_pep_sf"/>
</dbReference>
<dbReference type="GO" id="GO:0006508">
    <property type="term" value="P:proteolysis"/>
    <property type="evidence" value="ECO:0007669"/>
    <property type="project" value="UniProtKB-KW"/>
</dbReference>
<feature type="chain" id="PRO_5042563407" description="Peptidoglycan endopeptidase" evidence="6">
    <location>
        <begin position="31"/>
        <end position="453"/>
    </location>
</feature>
<comment type="caution">
    <text evidence="9">The sequence shown here is derived from an EMBL/GenBank/DDBJ whole genome shotgun (WGS) entry which is preliminary data.</text>
</comment>
<dbReference type="RefSeq" id="WP_055146429.1">
    <property type="nucleotide sequence ID" value="NZ_BLYL01000004.1"/>
</dbReference>
<protein>
    <recommendedName>
        <fullName evidence="11">Peptidoglycan endopeptidase</fullName>
    </recommendedName>
</protein>
<dbReference type="PANTHER" id="PTHR47053:SF1">
    <property type="entry name" value="MUREIN DD-ENDOPEPTIDASE MEPH-RELATED"/>
    <property type="match status" value="1"/>
</dbReference>
<evidence type="ECO:0000313" key="9">
    <source>
        <dbReference type="EMBL" id="GFO93843.1"/>
    </source>
</evidence>
<feature type="domain" description="SH3b" evidence="7">
    <location>
        <begin position="102"/>
        <end position="165"/>
    </location>
</feature>
<dbReference type="GO" id="GO:0008234">
    <property type="term" value="F:cysteine-type peptidase activity"/>
    <property type="evidence" value="ECO:0007669"/>
    <property type="project" value="UniProtKB-KW"/>
</dbReference>
<feature type="compositionally biased region" description="Basic and acidic residues" evidence="5">
    <location>
        <begin position="255"/>
        <end position="272"/>
    </location>
</feature>
<dbReference type="AlphaFoldDB" id="A0AAI9NXQ1"/>
<dbReference type="Gene3D" id="3.90.1720.10">
    <property type="entry name" value="endopeptidase domain like (from Nostoc punctiforme)"/>
    <property type="match status" value="1"/>
</dbReference>
<sequence length="453" mass="47772">MSKAKSFKKTIVVAAAAGMMITTSIGTVSAGQIYSDSTVGISSAFDRYANTLAGNDKNAGDAAKAATSTDAQKTTASAGKNAAEAKKDKTSEENKVKYPDFKDKCLVATEDYVNIRSGAGTDSDVVGIIGNNGIATIEKKGKEWTKVTSGDCTGYIRNDLLLFGDDAGAYAEANCPKQVTVNTETLNVRTEADVNSDCITQVGSGQSFDVISQDDKWVQIALDDETNGYVSTEFVDDTYAFATAKSMEQIQAELDAKAAEEKAAEEQARQEQESADEAEAEDASDDSQSTEDDSYTPDQPDTDSADQSSDTSDDTSSDSSDSDDSQNNVVAPSGQTGIDLANFATQFVGNPYVYGGSSLTDGADCSGFVMAVYAQFGYSLPHSAGAQSQYGTRVDTSSLEPGDILFYGDSSIEHCAIYIGDGMIVHASTEETGIKISSAFYRDPLCAVRIIGQ</sequence>
<feature type="compositionally biased region" description="Acidic residues" evidence="5">
    <location>
        <begin position="273"/>
        <end position="304"/>
    </location>
</feature>
<feature type="region of interest" description="Disordered" evidence="5">
    <location>
        <begin position="255"/>
        <end position="334"/>
    </location>
</feature>
<evidence type="ECO:0000256" key="6">
    <source>
        <dbReference type="SAM" id="SignalP"/>
    </source>
</evidence>
<keyword evidence="6" id="KW-0732">Signal</keyword>
<evidence type="ECO:0000259" key="8">
    <source>
        <dbReference type="PROSITE" id="PS51935"/>
    </source>
</evidence>
<keyword evidence="4" id="KW-0788">Thiol protease</keyword>
<feature type="domain" description="SH3b" evidence="7">
    <location>
        <begin position="176"/>
        <end position="239"/>
    </location>
</feature>
<evidence type="ECO:0000256" key="2">
    <source>
        <dbReference type="ARBA" id="ARBA00022670"/>
    </source>
</evidence>
<dbReference type="InterPro" id="IPR003646">
    <property type="entry name" value="SH3-like_bac-type"/>
</dbReference>
<proteinExistence type="inferred from homology"/>
<evidence type="ECO:0000313" key="10">
    <source>
        <dbReference type="Proteomes" id="UP000660047"/>
    </source>
</evidence>
<keyword evidence="2" id="KW-0645">Protease</keyword>
<name>A0AAI9NXQ1_9FIRM</name>
<accession>A0AAI9NXQ1</accession>
<feature type="domain" description="NlpC/P60" evidence="8">
    <location>
        <begin position="334"/>
        <end position="453"/>
    </location>
</feature>
<feature type="signal peptide" evidence="6">
    <location>
        <begin position="1"/>
        <end position="30"/>
    </location>
</feature>
<feature type="compositionally biased region" description="Acidic residues" evidence="5">
    <location>
        <begin position="311"/>
        <end position="324"/>
    </location>
</feature>
<dbReference type="Gene3D" id="2.30.30.40">
    <property type="entry name" value="SH3 Domains"/>
    <property type="match status" value="2"/>
</dbReference>
<evidence type="ECO:0000259" key="7">
    <source>
        <dbReference type="PROSITE" id="PS51781"/>
    </source>
</evidence>
<feature type="compositionally biased region" description="Low complexity" evidence="5">
    <location>
        <begin position="57"/>
        <end position="78"/>
    </location>
</feature>
<evidence type="ECO:0000256" key="1">
    <source>
        <dbReference type="ARBA" id="ARBA00007074"/>
    </source>
</evidence>
<organism evidence="9 10">
    <name type="scientific">Coprococcus eutactus</name>
    <dbReference type="NCBI Taxonomy" id="33043"/>
    <lineage>
        <taxon>Bacteria</taxon>
        <taxon>Bacillati</taxon>
        <taxon>Bacillota</taxon>
        <taxon>Clostridia</taxon>
        <taxon>Lachnospirales</taxon>
        <taxon>Lachnospiraceae</taxon>
        <taxon>Coprococcus</taxon>
    </lineage>
</organism>
<comment type="similarity">
    <text evidence="1">Belongs to the peptidase C40 family.</text>
</comment>
<dbReference type="PANTHER" id="PTHR47053">
    <property type="entry name" value="MUREIN DD-ENDOPEPTIDASE MEPH-RELATED"/>
    <property type="match status" value="1"/>
</dbReference>
<evidence type="ECO:0000256" key="3">
    <source>
        <dbReference type="ARBA" id="ARBA00022801"/>
    </source>
</evidence>
<dbReference type="Pfam" id="PF08239">
    <property type="entry name" value="SH3_3"/>
    <property type="match status" value="2"/>
</dbReference>
<dbReference type="InterPro" id="IPR051202">
    <property type="entry name" value="Peptidase_C40"/>
</dbReference>
<dbReference type="SUPFAM" id="SSF54001">
    <property type="entry name" value="Cysteine proteinases"/>
    <property type="match status" value="1"/>
</dbReference>
<evidence type="ECO:0000256" key="4">
    <source>
        <dbReference type="ARBA" id="ARBA00022807"/>
    </source>
</evidence>
<evidence type="ECO:0008006" key="11">
    <source>
        <dbReference type="Google" id="ProtNLM"/>
    </source>
</evidence>
<evidence type="ECO:0000256" key="5">
    <source>
        <dbReference type="SAM" id="MobiDB-lite"/>
    </source>
</evidence>
<reference evidence="9" key="1">
    <citation type="submission" date="2020-06" db="EMBL/GenBank/DDBJ databases">
        <title>Characterization of fructooligosaccharide metabolism and fructooligosaccharide-degrading enzymes in human commensal butyrate producers.</title>
        <authorList>
            <person name="Tanno H."/>
            <person name="Fujii T."/>
            <person name="Hirano K."/>
            <person name="Maeno S."/>
            <person name="Tonozuka T."/>
            <person name="Sakamoto M."/>
            <person name="Ohkuma M."/>
            <person name="Tochio T."/>
            <person name="Endo A."/>
        </authorList>
    </citation>
    <scope>NUCLEOTIDE SEQUENCE</scope>
    <source>
        <strain evidence="9">JCM 31265</strain>
    </source>
</reference>
<dbReference type="EMBL" id="BLYL01000004">
    <property type="protein sequence ID" value="GFO93843.1"/>
    <property type="molecule type" value="Genomic_DNA"/>
</dbReference>
<keyword evidence="3" id="KW-0378">Hydrolase</keyword>
<dbReference type="PROSITE" id="PS51935">
    <property type="entry name" value="NLPC_P60"/>
    <property type="match status" value="1"/>
</dbReference>
<dbReference type="Pfam" id="PF00877">
    <property type="entry name" value="NLPC_P60"/>
    <property type="match status" value="1"/>
</dbReference>